<feature type="compositionally biased region" description="Basic and acidic residues" evidence="1">
    <location>
        <begin position="38"/>
        <end position="52"/>
    </location>
</feature>
<feature type="compositionally biased region" description="Acidic residues" evidence="1">
    <location>
        <begin position="53"/>
        <end position="65"/>
    </location>
</feature>
<feature type="compositionally biased region" description="Polar residues" evidence="1">
    <location>
        <begin position="1"/>
        <end position="11"/>
    </location>
</feature>
<organism evidence="2 3">
    <name type="scientific">Corynebacterium genitalium ATCC 33030</name>
    <dbReference type="NCBI Taxonomy" id="585529"/>
    <lineage>
        <taxon>Bacteria</taxon>
        <taxon>Bacillati</taxon>
        <taxon>Actinomycetota</taxon>
        <taxon>Actinomycetes</taxon>
        <taxon>Mycobacteriales</taxon>
        <taxon>Corynebacteriaceae</taxon>
        <taxon>Corynebacterium</taxon>
    </lineage>
</organism>
<dbReference type="STRING" id="585529.HMPREF0291_11024"/>
<accession>D7WC15</accession>
<protein>
    <submittedName>
        <fullName evidence="2">Uncharacterized protein</fullName>
    </submittedName>
</protein>
<feature type="region of interest" description="Disordered" evidence="1">
    <location>
        <begin position="1"/>
        <end position="83"/>
    </location>
</feature>
<reference evidence="2" key="1">
    <citation type="submission" date="2010-06" db="EMBL/GenBank/DDBJ databases">
        <authorList>
            <person name="Muzny D."/>
            <person name="Qin X."/>
            <person name="Buhay C."/>
            <person name="Dugan-Rocha S."/>
            <person name="Ding Y."/>
            <person name="Chen G."/>
            <person name="Hawes A."/>
            <person name="Holder M."/>
            <person name="Jhangiani S."/>
            <person name="Johnson A."/>
            <person name="Khan Z."/>
            <person name="Li Z."/>
            <person name="Liu W."/>
            <person name="Liu X."/>
            <person name="Perez L."/>
            <person name="Shen H."/>
            <person name="Wang Q."/>
            <person name="Watt J."/>
            <person name="Xi L."/>
            <person name="Xin Y."/>
            <person name="Zhou J."/>
            <person name="Deng J."/>
            <person name="Jiang H."/>
            <person name="Liu Y."/>
            <person name="Qu J."/>
            <person name="Song X.-Z."/>
            <person name="Zhang L."/>
            <person name="Villasana D."/>
            <person name="Johnson A."/>
            <person name="Liu J."/>
            <person name="Liyanage D."/>
            <person name="Lorensuhewa L."/>
            <person name="Robinson T."/>
            <person name="Song A."/>
            <person name="Song B.-B."/>
            <person name="Dinh H."/>
            <person name="Thornton R."/>
            <person name="Coyle M."/>
            <person name="Francisco L."/>
            <person name="Jackson L."/>
            <person name="Javaid M."/>
            <person name="Korchina V."/>
            <person name="Kovar C."/>
            <person name="Mata R."/>
            <person name="Mathew T."/>
            <person name="Ngo R."/>
            <person name="Nguyen L."/>
            <person name="Nguyen N."/>
            <person name="Okwuonu G."/>
            <person name="Ongeri F."/>
            <person name="Pham C."/>
            <person name="Simmons D."/>
            <person name="Wilczek-Boney K."/>
            <person name="Hale W."/>
            <person name="Jakkamsetti A."/>
            <person name="Pham P."/>
            <person name="Ruth R."/>
            <person name="San Lucas F."/>
            <person name="Warren J."/>
            <person name="Zhang J."/>
            <person name="Zhao Z."/>
            <person name="Zhou C."/>
            <person name="Zhu D."/>
            <person name="Lee S."/>
            <person name="Bess C."/>
            <person name="Blankenburg K."/>
            <person name="Forbes L."/>
            <person name="Fu Q."/>
            <person name="Gubbala S."/>
            <person name="Hirani K."/>
            <person name="Jayaseelan J.C."/>
            <person name="Lara F."/>
            <person name="Munidasa M."/>
            <person name="Palculict T."/>
            <person name="Patil S."/>
            <person name="Pu L.-L."/>
            <person name="Saada N."/>
            <person name="Tang L."/>
            <person name="Weissenberger G."/>
            <person name="Zhu Y."/>
            <person name="Hemphill L."/>
            <person name="Shang Y."/>
            <person name="Youmans B."/>
            <person name="Ayvaz T."/>
            <person name="Ross M."/>
            <person name="Santibanez J."/>
            <person name="Aqrawi P."/>
            <person name="Gross S."/>
            <person name="Joshi V."/>
            <person name="Fowler G."/>
            <person name="Nazareth L."/>
            <person name="Reid J."/>
            <person name="Worley K."/>
            <person name="Petrosino J."/>
            <person name="Highlander S."/>
            <person name="Gibbs R."/>
        </authorList>
    </citation>
    <scope>NUCLEOTIDE SEQUENCE [LARGE SCALE GENOMIC DNA]</scope>
    <source>
        <strain evidence="2">ATCC 33030</strain>
    </source>
</reference>
<evidence type="ECO:0000256" key="1">
    <source>
        <dbReference type="SAM" id="MobiDB-lite"/>
    </source>
</evidence>
<comment type="caution">
    <text evidence="2">The sequence shown here is derived from an EMBL/GenBank/DDBJ whole genome shotgun (WGS) entry which is preliminary data.</text>
</comment>
<proteinExistence type="predicted"/>
<dbReference type="EMBL" id="ACLJ02000002">
    <property type="protein sequence ID" value="EFK54644.1"/>
    <property type="molecule type" value="Genomic_DNA"/>
</dbReference>
<dbReference type="AlphaFoldDB" id="D7WC15"/>
<dbReference type="Proteomes" id="UP000004208">
    <property type="component" value="Unassembled WGS sequence"/>
</dbReference>
<gene>
    <name evidence="2" type="ORF">HMPREF0291_11024</name>
</gene>
<evidence type="ECO:0000313" key="3">
    <source>
        <dbReference type="Proteomes" id="UP000004208"/>
    </source>
</evidence>
<dbReference type="RefSeq" id="WP_005288993.1">
    <property type="nucleotide sequence ID" value="NZ_CM000961.1"/>
</dbReference>
<name>D7WC15_9CORY</name>
<evidence type="ECO:0000313" key="2">
    <source>
        <dbReference type="EMBL" id="EFK54644.1"/>
    </source>
</evidence>
<feature type="compositionally biased region" description="Basic and acidic residues" evidence="1">
    <location>
        <begin position="15"/>
        <end position="29"/>
    </location>
</feature>
<dbReference type="OrthoDB" id="9892866at2"/>
<dbReference type="HOGENOM" id="CLU_2536882_0_0_11"/>
<keyword evidence="3" id="KW-1185">Reference proteome</keyword>
<sequence>MADNTQANNAQPGDGPDKLLDAATRRIGNEPDTDPISDLERLESRDLDNLDKEDFDDDNEGDDDSSYANDNPDGPSEVNRGDE</sequence>